<comment type="caution">
    <text evidence="1">The sequence shown here is derived from an EMBL/GenBank/DDBJ whole genome shotgun (WGS) entry which is preliminary data.</text>
</comment>
<gene>
    <name evidence="1" type="ORF">JCM19239_2606</name>
</gene>
<reference evidence="2" key="1">
    <citation type="submission" date="2014-09" db="EMBL/GenBank/DDBJ databases">
        <title>Vibrio variabilis JCM 19239. (C206) whole genome shotgun sequence.</title>
        <authorList>
            <person name="Sawabe T."/>
            <person name="Meirelles P."/>
            <person name="Nakanishi M."/>
            <person name="Sayaka M."/>
            <person name="Hattori M."/>
            <person name="Ohkuma M."/>
        </authorList>
    </citation>
    <scope>NUCLEOTIDE SEQUENCE [LARGE SCALE GENOMIC DNA]</scope>
    <source>
        <strain evidence="2">JCM 19239</strain>
    </source>
</reference>
<name>A0ABQ0JMS4_9VIBR</name>
<evidence type="ECO:0000313" key="1">
    <source>
        <dbReference type="EMBL" id="GAL30054.1"/>
    </source>
</evidence>
<accession>A0ABQ0JMS4</accession>
<sequence length="81" mass="8383">MYNLSVDEISMVDGGGDGVVKLAWEGAKWVTGNLAWGALTKSHSYTNNPARTGTNQSYGAQGRDTGGCTMQSGGAMAHGQC</sequence>
<protein>
    <recommendedName>
        <fullName evidence="3">Bacteriocin</fullName>
    </recommendedName>
</protein>
<dbReference type="Proteomes" id="UP000029223">
    <property type="component" value="Unassembled WGS sequence"/>
</dbReference>
<organism evidence="1 2">
    <name type="scientific">Vibrio variabilis</name>
    <dbReference type="NCBI Taxonomy" id="990271"/>
    <lineage>
        <taxon>Bacteria</taxon>
        <taxon>Pseudomonadati</taxon>
        <taxon>Pseudomonadota</taxon>
        <taxon>Gammaproteobacteria</taxon>
        <taxon>Vibrionales</taxon>
        <taxon>Vibrionaceae</taxon>
        <taxon>Vibrio</taxon>
    </lineage>
</organism>
<reference evidence="2" key="2">
    <citation type="submission" date="2014-09" db="EMBL/GenBank/DDBJ databases">
        <authorList>
            <consortium name="NBRP consortium"/>
            <person name="Sawabe T."/>
            <person name="Meirelles P."/>
            <person name="Nakanishi M."/>
            <person name="Sayaka M."/>
            <person name="Hattori M."/>
            <person name="Ohkuma M."/>
        </authorList>
    </citation>
    <scope>NUCLEOTIDE SEQUENCE [LARGE SCALE GENOMIC DNA]</scope>
    <source>
        <strain evidence="2">JCM 19239</strain>
    </source>
</reference>
<dbReference type="EMBL" id="BBMS01000082">
    <property type="protein sequence ID" value="GAL30054.1"/>
    <property type="molecule type" value="Genomic_DNA"/>
</dbReference>
<keyword evidence="2" id="KW-1185">Reference proteome</keyword>
<evidence type="ECO:0008006" key="3">
    <source>
        <dbReference type="Google" id="ProtNLM"/>
    </source>
</evidence>
<proteinExistence type="predicted"/>
<evidence type="ECO:0000313" key="2">
    <source>
        <dbReference type="Proteomes" id="UP000029223"/>
    </source>
</evidence>